<evidence type="ECO:0000313" key="2">
    <source>
        <dbReference type="Proteomes" id="UP001163082"/>
    </source>
</evidence>
<sequence length="97" mass="11090">MDVTTSIVASASKHYREGNYREALTFYQKAAATYGSALFKTNIMLCEQRLKTSSTKEPALPGSPAESRQLSETQYLLEHYYQRCQELEYQLLENVAQ</sequence>
<gene>
    <name evidence="1" type="ORF">K1Y77_11190</name>
</gene>
<reference evidence="1 2" key="1">
    <citation type="journal article" date="2022" name="Antonie Van Leeuwenhoek">
        <title>Whole genome sequencing of the halophilic Halomonas qaidamensis XH36, a novel species strain with high ectoine production.</title>
        <authorList>
            <person name="Zhang T."/>
            <person name="Cui T."/>
            <person name="Cao Y."/>
            <person name="Li Y."/>
            <person name="Li F."/>
            <person name="Zhu D."/>
            <person name="Xing J."/>
        </authorList>
    </citation>
    <scope>NUCLEOTIDE SEQUENCE [LARGE SCALE GENOMIC DNA]</scope>
    <source>
        <strain evidence="1 2">XH36</strain>
    </source>
</reference>
<dbReference type="EMBL" id="CP080627">
    <property type="protein sequence ID" value="UYV18051.1"/>
    <property type="molecule type" value="Genomic_DNA"/>
</dbReference>
<evidence type="ECO:0000313" key="1">
    <source>
        <dbReference type="EMBL" id="UYV18051.1"/>
    </source>
</evidence>
<dbReference type="RefSeq" id="WP_193059299.1">
    <property type="nucleotide sequence ID" value="NZ_CP080627.1"/>
</dbReference>
<accession>A0ABY6JLD2</accession>
<dbReference type="Proteomes" id="UP001163082">
    <property type="component" value="Chromosome"/>
</dbReference>
<organism evidence="1 2">
    <name type="scientific">Halomonas qaidamensis</name>
    <dbReference type="NCBI Taxonomy" id="2866211"/>
    <lineage>
        <taxon>Bacteria</taxon>
        <taxon>Pseudomonadati</taxon>
        <taxon>Pseudomonadota</taxon>
        <taxon>Gammaproteobacteria</taxon>
        <taxon>Oceanospirillales</taxon>
        <taxon>Halomonadaceae</taxon>
        <taxon>Halomonas</taxon>
    </lineage>
</organism>
<protein>
    <submittedName>
        <fullName evidence="1">Uncharacterized protein</fullName>
    </submittedName>
</protein>
<keyword evidence="2" id="KW-1185">Reference proteome</keyword>
<proteinExistence type="predicted"/>
<name>A0ABY6JLD2_9GAMM</name>